<evidence type="ECO:0000256" key="1">
    <source>
        <dbReference type="ARBA" id="ARBA00004651"/>
    </source>
</evidence>
<feature type="transmembrane region" description="Helical" evidence="8">
    <location>
        <begin position="97"/>
        <end position="121"/>
    </location>
</feature>
<comment type="similarity">
    <text evidence="2">Belongs to the chromate ion transporter (CHR) (TC 2.A.51) family.</text>
</comment>
<feature type="transmembrane region" description="Helical" evidence="8">
    <location>
        <begin position="236"/>
        <end position="259"/>
    </location>
</feature>
<dbReference type="Proteomes" id="UP000177515">
    <property type="component" value="Chromosome 1"/>
</dbReference>
<dbReference type="Pfam" id="PF02417">
    <property type="entry name" value="Chromate_transp"/>
    <property type="match status" value="2"/>
</dbReference>
<dbReference type="PANTHER" id="PTHR43663:SF1">
    <property type="entry name" value="CHROMATE TRANSPORTER"/>
    <property type="match status" value="1"/>
</dbReference>
<feature type="region of interest" description="Disordered" evidence="7">
    <location>
        <begin position="1"/>
        <end position="20"/>
    </location>
</feature>
<evidence type="ECO:0000256" key="2">
    <source>
        <dbReference type="ARBA" id="ARBA00005262"/>
    </source>
</evidence>
<evidence type="ECO:0000256" key="6">
    <source>
        <dbReference type="ARBA" id="ARBA00023136"/>
    </source>
</evidence>
<keyword evidence="4 8" id="KW-0812">Transmembrane</keyword>
<dbReference type="PIRSF" id="PIRSF004810">
    <property type="entry name" value="ChrA"/>
    <property type="match status" value="1"/>
</dbReference>
<sequence>MNLSQQIENPPPGLPGSTQESPDYTLWQIVLYFLRLGTFGFGGPVALAGYMHRDLVDARRWITDGDYKEGLALAQLAPGPLAAQLAIYLGYVHYRILGATLVGIAFVLPSFLMVVALGWAYVRFGGLTWMQSVFYGVGAAVIGIIAISAYKLTKKSVGKDKLLWAVYLVLAAVTVITESEVAWLFLAGGVLVWFWRAPPKWLRQGKVNALAATPLPAASGVLSTIDWPLLSQIGVFFAKAGAFVFGSGLAIVPFLYGGVVTEHHWLNDKQFVDAVAVAMITPGPVVITVGFIGYLVAGLPGACVAAAGTFLPCYLFTILPAPYFKKYGKLPAILAFVDGVTAAAVGAITGAVIVLAKRSIVDIPTVLLALVTVALLLKFKKLSEPVIVVGAALIGLAAYPLLHH</sequence>
<evidence type="ECO:0000256" key="8">
    <source>
        <dbReference type="SAM" id="Phobius"/>
    </source>
</evidence>
<organism evidence="9 10">
    <name type="scientific">Cupriavidus malaysiensis</name>
    <dbReference type="NCBI Taxonomy" id="367825"/>
    <lineage>
        <taxon>Bacteria</taxon>
        <taxon>Pseudomonadati</taxon>
        <taxon>Pseudomonadota</taxon>
        <taxon>Betaproteobacteria</taxon>
        <taxon>Burkholderiales</taxon>
        <taxon>Burkholderiaceae</taxon>
        <taxon>Cupriavidus</taxon>
    </lineage>
</organism>
<feature type="transmembrane region" description="Helical" evidence="8">
    <location>
        <begin position="360"/>
        <end position="379"/>
    </location>
</feature>
<protein>
    <submittedName>
        <fullName evidence="9">Chromate transporter</fullName>
    </submittedName>
</protein>
<evidence type="ECO:0000256" key="3">
    <source>
        <dbReference type="ARBA" id="ARBA00022475"/>
    </source>
</evidence>
<dbReference type="PANTHER" id="PTHR43663">
    <property type="entry name" value="CHROMATE TRANSPORT PROTEIN-RELATED"/>
    <property type="match status" value="1"/>
</dbReference>
<feature type="transmembrane region" description="Helical" evidence="8">
    <location>
        <begin position="271"/>
        <end position="293"/>
    </location>
</feature>
<feature type="transmembrane region" description="Helical" evidence="8">
    <location>
        <begin position="29"/>
        <end position="50"/>
    </location>
</feature>
<gene>
    <name evidence="9" type="ORF">BKK80_10905</name>
</gene>
<comment type="subcellular location">
    <subcellularLocation>
        <location evidence="1">Cell membrane</location>
        <topology evidence="1">Multi-pass membrane protein</topology>
    </subcellularLocation>
</comment>
<feature type="transmembrane region" description="Helical" evidence="8">
    <location>
        <begin position="133"/>
        <end position="150"/>
    </location>
</feature>
<dbReference type="InterPro" id="IPR003370">
    <property type="entry name" value="Chromate_transpt"/>
</dbReference>
<feature type="transmembrane region" description="Helical" evidence="8">
    <location>
        <begin position="299"/>
        <end position="321"/>
    </location>
</feature>
<evidence type="ECO:0000256" key="5">
    <source>
        <dbReference type="ARBA" id="ARBA00022989"/>
    </source>
</evidence>
<keyword evidence="3" id="KW-1003">Cell membrane</keyword>
<dbReference type="RefSeq" id="WP_071012708.1">
    <property type="nucleotide sequence ID" value="NZ_CP017754.1"/>
</dbReference>
<feature type="transmembrane region" description="Helical" evidence="8">
    <location>
        <begin position="71"/>
        <end position="91"/>
    </location>
</feature>
<evidence type="ECO:0000313" key="10">
    <source>
        <dbReference type="Proteomes" id="UP000177515"/>
    </source>
</evidence>
<feature type="transmembrane region" description="Helical" evidence="8">
    <location>
        <begin position="162"/>
        <end position="195"/>
    </location>
</feature>
<keyword evidence="5 8" id="KW-1133">Transmembrane helix</keyword>
<evidence type="ECO:0000256" key="7">
    <source>
        <dbReference type="SAM" id="MobiDB-lite"/>
    </source>
</evidence>
<accession>A0ABN4TNT3</accession>
<feature type="transmembrane region" description="Helical" evidence="8">
    <location>
        <begin position="386"/>
        <end position="402"/>
    </location>
</feature>
<keyword evidence="6 8" id="KW-0472">Membrane</keyword>
<evidence type="ECO:0000256" key="4">
    <source>
        <dbReference type="ARBA" id="ARBA00022692"/>
    </source>
</evidence>
<dbReference type="InterPro" id="IPR052518">
    <property type="entry name" value="CHR_Transporter"/>
</dbReference>
<dbReference type="NCBIfam" id="TIGR00937">
    <property type="entry name" value="2A51"/>
    <property type="match status" value="1"/>
</dbReference>
<dbReference type="EMBL" id="CP017754">
    <property type="protein sequence ID" value="AOZ06286.1"/>
    <property type="molecule type" value="Genomic_DNA"/>
</dbReference>
<name>A0ABN4TNT3_9BURK</name>
<reference evidence="9 10" key="1">
    <citation type="submission" date="2016-10" db="EMBL/GenBank/DDBJ databases">
        <title>Complete genome sequences of three Cupriavidus strains isolated from various Malaysian environments.</title>
        <authorList>
            <person name="Abdullah A.A.-A."/>
            <person name="Shafie N.A.H."/>
            <person name="Lau N.S."/>
        </authorList>
    </citation>
    <scope>NUCLEOTIDE SEQUENCE [LARGE SCALE GENOMIC DNA]</scope>
    <source>
        <strain evidence="9 10">USMAA1020</strain>
    </source>
</reference>
<evidence type="ECO:0000313" key="9">
    <source>
        <dbReference type="EMBL" id="AOZ06286.1"/>
    </source>
</evidence>
<keyword evidence="10" id="KW-1185">Reference proteome</keyword>
<dbReference type="InterPro" id="IPR014047">
    <property type="entry name" value="Chr_Tranpt_l_chain"/>
</dbReference>
<proteinExistence type="inferred from homology"/>
<feature type="transmembrane region" description="Helical" evidence="8">
    <location>
        <begin position="333"/>
        <end position="354"/>
    </location>
</feature>